<dbReference type="AlphaFoldDB" id="A0A1M6MAY8"/>
<reference evidence="1 2" key="1">
    <citation type="submission" date="2016-11" db="EMBL/GenBank/DDBJ databases">
        <authorList>
            <person name="Jaros S."/>
            <person name="Januszkiewicz K."/>
            <person name="Wedrychowicz H."/>
        </authorList>
    </citation>
    <scope>NUCLEOTIDE SEQUENCE [LARGE SCALE GENOMIC DNA]</scope>
    <source>
        <strain evidence="1 2">DSM 21864</strain>
    </source>
</reference>
<evidence type="ECO:0000313" key="2">
    <source>
        <dbReference type="Proteomes" id="UP000184080"/>
    </source>
</evidence>
<sequence length="340" mass="41202">MGGNKHKIITCAGYGATGSSVVTDLLKEFDNCYSTGDYEFRFIQDYEGISYLESALLENRHRLNSDIAIRRFKKIIDYHSGNFIFPRYERFFNGKFKEISYRYIDKLVDVSWKGYWEHHAIDKNAIVRFFCYKIYPRIKKIIINPSERRAVIQPPKSRIYFSYPEDRFYNATKEYMQELFHVIDLNFKYEYLVFDQLVPPANINRYLNYFYDLKVVVIDRDPRDIFAINEMYEKESWIPSHDLDVYIKWFRKLRQQAEGEIEDPKNIMRVKFEDTVIKYDDFLKEIYDFIGITDKNHIHKRQYFNPDISIKNIGVYKIYPDQEKVRIIEQELKEYCYDEV</sequence>
<dbReference type="RefSeq" id="WP_073010808.1">
    <property type="nucleotide sequence ID" value="NZ_FQZO01000008.1"/>
</dbReference>
<organism evidence="1 2">
    <name type="scientific">Clostridium amylolyticum</name>
    <dbReference type="NCBI Taxonomy" id="1121298"/>
    <lineage>
        <taxon>Bacteria</taxon>
        <taxon>Bacillati</taxon>
        <taxon>Bacillota</taxon>
        <taxon>Clostridia</taxon>
        <taxon>Eubacteriales</taxon>
        <taxon>Clostridiaceae</taxon>
        <taxon>Clostridium</taxon>
    </lineage>
</organism>
<dbReference type="Gene3D" id="3.40.50.300">
    <property type="entry name" value="P-loop containing nucleotide triphosphate hydrolases"/>
    <property type="match status" value="1"/>
</dbReference>
<dbReference type="OrthoDB" id="3196781at2"/>
<evidence type="ECO:0000313" key="1">
    <source>
        <dbReference type="EMBL" id="SHJ80626.1"/>
    </source>
</evidence>
<dbReference type="Proteomes" id="UP000184080">
    <property type="component" value="Unassembled WGS sequence"/>
</dbReference>
<evidence type="ECO:0008006" key="3">
    <source>
        <dbReference type="Google" id="ProtNLM"/>
    </source>
</evidence>
<proteinExistence type="predicted"/>
<keyword evidence="2" id="KW-1185">Reference proteome</keyword>
<dbReference type="EMBL" id="FQZO01000008">
    <property type="protein sequence ID" value="SHJ80626.1"/>
    <property type="molecule type" value="Genomic_DNA"/>
</dbReference>
<name>A0A1M6MAY8_9CLOT</name>
<protein>
    <recommendedName>
        <fullName evidence="3">Sulfotransferase family protein</fullName>
    </recommendedName>
</protein>
<dbReference type="STRING" id="1121298.SAMN05444401_3924"/>
<dbReference type="InterPro" id="IPR027417">
    <property type="entry name" value="P-loop_NTPase"/>
</dbReference>
<accession>A0A1M6MAY8</accession>
<dbReference type="SUPFAM" id="SSF52540">
    <property type="entry name" value="P-loop containing nucleoside triphosphate hydrolases"/>
    <property type="match status" value="1"/>
</dbReference>
<gene>
    <name evidence="1" type="ORF">SAMN05444401_3924</name>
</gene>